<organism evidence="1 2">
    <name type="scientific">Plastoroseomonas hellenica</name>
    <dbReference type="NCBI Taxonomy" id="2687306"/>
    <lineage>
        <taxon>Bacteria</taxon>
        <taxon>Pseudomonadati</taxon>
        <taxon>Pseudomonadota</taxon>
        <taxon>Alphaproteobacteria</taxon>
        <taxon>Acetobacterales</taxon>
        <taxon>Acetobacteraceae</taxon>
        <taxon>Plastoroseomonas</taxon>
    </lineage>
</organism>
<keyword evidence="2" id="KW-1185">Reference proteome</keyword>
<gene>
    <name evidence="1" type="ORF">GXW71_21410</name>
</gene>
<dbReference type="Pfam" id="PF04340">
    <property type="entry name" value="DUF484"/>
    <property type="match status" value="1"/>
</dbReference>
<proteinExistence type="predicted"/>
<dbReference type="InterPro" id="IPR029016">
    <property type="entry name" value="GAF-like_dom_sf"/>
</dbReference>
<evidence type="ECO:0000313" key="1">
    <source>
        <dbReference type="EMBL" id="MBR0666933.1"/>
    </source>
</evidence>
<comment type="caution">
    <text evidence="1">The sequence shown here is derived from an EMBL/GenBank/DDBJ whole genome shotgun (WGS) entry which is preliminary data.</text>
</comment>
<evidence type="ECO:0000313" key="2">
    <source>
        <dbReference type="Proteomes" id="UP001196870"/>
    </source>
</evidence>
<dbReference type="EMBL" id="JAAGBB010000028">
    <property type="protein sequence ID" value="MBR0666933.1"/>
    <property type="molecule type" value="Genomic_DNA"/>
</dbReference>
<name>A0ABS5F2W3_9PROT</name>
<sequence length="213" mass="22060">MDDGLEHSAAAVEAWLRAHPDFLSERPELYAALTPPRRVHGPVLADHMAAMLAAERARMAGLEAEVARVLAHGRASDGFAARIARAVLALMGARDAIEAVTQELPALLGLESCTLAAEAPPRRGVVTLPAGTVQRLIGPGREALVRAEPAEVALLHAEAAPLIARDALARVPIAGGAPMLIALGAREAAVLPESHAAPQLAFLGRAVAVALAR</sequence>
<dbReference type="Proteomes" id="UP001196870">
    <property type="component" value="Unassembled WGS sequence"/>
</dbReference>
<dbReference type="Gene3D" id="3.30.450.40">
    <property type="match status" value="1"/>
</dbReference>
<accession>A0ABS5F2W3</accession>
<reference evidence="2" key="1">
    <citation type="journal article" date="2021" name="Syst. Appl. Microbiol.">
        <title>Roseomonas hellenica sp. nov., isolated from roots of wild-growing Alkanna tinctoria.</title>
        <authorList>
            <person name="Rat A."/>
            <person name="Naranjo H.D."/>
            <person name="Lebbe L."/>
            <person name="Cnockaert M."/>
            <person name="Krigas N."/>
            <person name="Grigoriadou K."/>
            <person name="Maloupa E."/>
            <person name="Willems A."/>
        </authorList>
    </citation>
    <scope>NUCLEOTIDE SEQUENCE [LARGE SCALE GENOMIC DNA]</scope>
    <source>
        <strain evidence="2">LMG 31523</strain>
    </source>
</reference>
<dbReference type="RefSeq" id="WP_211854715.1">
    <property type="nucleotide sequence ID" value="NZ_JAAGBB010000028.1"/>
</dbReference>
<dbReference type="InterPro" id="IPR007435">
    <property type="entry name" value="DUF484"/>
</dbReference>
<protein>
    <submittedName>
        <fullName evidence="1">DUF484 family protein</fullName>
    </submittedName>
</protein>